<name>A0A024G3C9_9STRA</name>
<organism evidence="2 3">
    <name type="scientific">Albugo candida</name>
    <dbReference type="NCBI Taxonomy" id="65357"/>
    <lineage>
        <taxon>Eukaryota</taxon>
        <taxon>Sar</taxon>
        <taxon>Stramenopiles</taxon>
        <taxon>Oomycota</taxon>
        <taxon>Peronosporomycetes</taxon>
        <taxon>Albuginales</taxon>
        <taxon>Albuginaceae</taxon>
        <taxon>Albugo</taxon>
    </lineage>
</organism>
<comment type="caution">
    <text evidence="2">The sequence shown here is derived from an EMBL/GenBank/DDBJ whole genome shotgun (WGS) entry which is preliminary data.</text>
</comment>
<reference evidence="2 3" key="1">
    <citation type="submission" date="2012-05" db="EMBL/GenBank/DDBJ databases">
        <title>Recombination and specialization in a pathogen metapopulation.</title>
        <authorList>
            <person name="Gardiner A."/>
            <person name="Kemen E."/>
            <person name="Schultz-Larsen T."/>
            <person name="MacLean D."/>
            <person name="Van Oosterhout C."/>
            <person name="Jones J.D.G."/>
        </authorList>
    </citation>
    <scope>NUCLEOTIDE SEQUENCE [LARGE SCALE GENOMIC DNA]</scope>
    <source>
        <strain evidence="2 3">Ac Nc2</strain>
    </source>
</reference>
<dbReference type="AlphaFoldDB" id="A0A024G3C9"/>
<dbReference type="OrthoDB" id="74749at2759"/>
<gene>
    <name evidence="2" type="ORF">BN9_015930</name>
</gene>
<accession>A0A024G3C9</accession>
<dbReference type="InParanoid" id="A0A024G3C9"/>
<proteinExistence type="predicted"/>
<evidence type="ECO:0000313" key="3">
    <source>
        <dbReference type="Proteomes" id="UP000053237"/>
    </source>
</evidence>
<feature type="region of interest" description="Disordered" evidence="1">
    <location>
        <begin position="399"/>
        <end position="420"/>
    </location>
</feature>
<protein>
    <submittedName>
        <fullName evidence="2">Uncharacterized protein</fullName>
    </submittedName>
</protein>
<keyword evidence="3" id="KW-1185">Reference proteome</keyword>
<evidence type="ECO:0000256" key="1">
    <source>
        <dbReference type="SAM" id="MobiDB-lite"/>
    </source>
</evidence>
<dbReference type="EMBL" id="CAIX01000011">
    <property type="protein sequence ID" value="CCI40809.1"/>
    <property type="molecule type" value="Genomic_DNA"/>
</dbReference>
<dbReference type="Proteomes" id="UP000053237">
    <property type="component" value="Unassembled WGS sequence"/>
</dbReference>
<sequence length="420" mass="47876">MRIGIGGISGNTAVLDLSHSPDLKQQIRSFEKSPGFDIRSPDRIEERLDNLKRRPSLLDWLNEHVAQEGSSDDSEDEDEDVSAKHLSIIRTQREAYGWMRHTFWSLLTPPLLPFLLLMRACCSNCKLPMGHKCLLSLVYNSCVQILFLTLAMTLLQQSITGQAMVPRISYSGWEPMYHRLRIDLQSLKCNLSTCFQQALSWNRSTSLYELWCSLVDKLECVHGLLRMLAIISTLYLFFNCHKRWARMFIMFFCIGGALDAPKVLQRLVLPSPRITGTDPDYALLGEELFVALNGRNLESGATVSWVPYWGCAQTTSVYLCEKLHSSIFHQGVVTVRFDSTDLYIPCYQPPAKMMDTEAESQIICFENVKLRVKKIQSIPGWSKLNHTLRLETKASEIETNRVGNEKDEESMPVNTAKNEL</sequence>
<evidence type="ECO:0000313" key="2">
    <source>
        <dbReference type="EMBL" id="CCI40809.1"/>
    </source>
</evidence>